<feature type="transmembrane region" description="Helical" evidence="1">
    <location>
        <begin position="31"/>
        <end position="54"/>
    </location>
</feature>
<dbReference type="AlphaFoldDB" id="A0A0F0KUA9"/>
<proteinExistence type="predicted"/>
<gene>
    <name evidence="2" type="ORF">RN50_00837</name>
</gene>
<dbReference type="Proteomes" id="UP000033572">
    <property type="component" value="Unassembled WGS sequence"/>
</dbReference>
<accession>A0A0F0KUA9</accession>
<keyword evidence="1" id="KW-1133">Transmembrane helix</keyword>
<protein>
    <submittedName>
        <fullName evidence="2">Uncharacterized protein</fullName>
    </submittedName>
</protein>
<dbReference type="GeneID" id="94446097"/>
<keyword evidence="1" id="KW-0472">Membrane</keyword>
<evidence type="ECO:0000313" key="3">
    <source>
        <dbReference type="Proteomes" id="UP000033572"/>
    </source>
</evidence>
<comment type="caution">
    <text evidence="2">The sequence shown here is derived from an EMBL/GenBank/DDBJ whole genome shotgun (WGS) entry which is preliminary data.</text>
</comment>
<reference evidence="2 3" key="1">
    <citation type="submission" date="2015-02" db="EMBL/GenBank/DDBJ databases">
        <title>Draft genome sequences of ten Microbacterium spp. with emphasis on heavy metal contaminated environments.</title>
        <authorList>
            <person name="Corretto E."/>
        </authorList>
    </citation>
    <scope>NUCLEOTIDE SEQUENCE [LARGE SCALE GENOMIC DNA]</scope>
    <source>
        <strain evidence="2 3">DSM 12966</strain>
    </source>
</reference>
<evidence type="ECO:0000313" key="2">
    <source>
        <dbReference type="EMBL" id="KJL24079.1"/>
    </source>
</evidence>
<organism evidence="2 3">
    <name type="scientific">Microbacterium foliorum</name>
    <dbReference type="NCBI Taxonomy" id="104336"/>
    <lineage>
        <taxon>Bacteria</taxon>
        <taxon>Bacillati</taxon>
        <taxon>Actinomycetota</taxon>
        <taxon>Actinomycetes</taxon>
        <taxon>Micrococcales</taxon>
        <taxon>Microbacteriaceae</taxon>
        <taxon>Microbacterium</taxon>
    </lineage>
</organism>
<dbReference type="PATRIC" id="fig|104336.4.peg.860"/>
<sequence>MAFIVALAALGIGLLITLSFPVAVRLLDDASAIGVFGAIGNLVVLVAAVVAVILGLMSVRRPGQQILAGIAIGISASAIATIVVSWASNLVFALAYS</sequence>
<feature type="transmembrane region" description="Helical" evidence="1">
    <location>
        <begin position="66"/>
        <end position="87"/>
    </location>
</feature>
<dbReference type="RefSeq" id="WP_045253263.1">
    <property type="nucleotide sequence ID" value="NZ_CP031425.1"/>
</dbReference>
<dbReference type="EMBL" id="JYIU01000034">
    <property type="protein sequence ID" value="KJL24079.1"/>
    <property type="molecule type" value="Genomic_DNA"/>
</dbReference>
<evidence type="ECO:0000256" key="1">
    <source>
        <dbReference type="SAM" id="Phobius"/>
    </source>
</evidence>
<keyword evidence="3" id="KW-1185">Reference proteome</keyword>
<keyword evidence="1" id="KW-0812">Transmembrane</keyword>
<name>A0A0F0KUA9_9MICO</name>